<keyword evidence="1" id="KW-0175">Coiled coil</keyword>
<feature type="region of interest" description="Disordered" evidence="2">
    <location>
        <begin position="478"/>
        <end position="552"/>
    </location>
</feature>
<feature type="transmembrane region" description="Helical" evidence="3">
    <location>
        <begin position="12"/>
        <end position="32"/>
    </location>
</feature>
<feature type="compositionally biased region" description="Polar residues" evidence="2">
    <location>
        <begin position="321"/>
        <end position="340"/>
    </location>
</feature>
<feature type="compositionally biased region" description="Basic and acidic residues" evidence="2">
    <location>
        <begin position="499"/>
        <end position="524"/>
    </location>
</feature>
<gene>
    <name evidence="4" type="primary">CSON000073</name>
</gene>
<feature type="compositionally biased region" description="Acidic residues" evidence="2">
    <location>
        <begin position="525"/>
        <end position="537"/>
    </location>
</feature>
<name>A0A336LT61_CULSO</name>
<dbReference type="EMBL" id="UFQT01000100">
    <property type="protein sequence ID" value="SSX19923.1"/>
    <property type="molecule type" value="Genomic_DNA"/>
</dbReference>
<keyword evidence="3" id="KW-0472">Membrane</keyword>
<organism evidence="4">
    <name type="scientific">Culicoides sonorensis</name>
    <name type="common">Biting midge</name>
    <dbReference type="NCBI Taxonomy" id="179676"/>
    <lineage>
        <taxon>Eukaryota</taxon>
        <taxon>Metazoa</taxon>
        <taxon>Ecdysozoa</taxon>
        <taxon>Arthropoda</taxon>
        <taxon>Hexapoda</taxon>
        <taxon>Insecta</taxon>
        <taxon>Pterygota</taxon>
        <taxon>Neoptera</taxon>
        <taxon>Endopterygota</taxon>
        <taxon>Diptera</taxon>
        <taxon>Nematocera</taxon>
        <taxon>Chironomoidea</taxon>
        <taxon>Ceratopogonidae</taxon>
        <taxon>Ceratopogoninae</taxon>
        <taxon>Culicoides</taxon>
        <taxon>Monoculicoides</taxon>
    </lineage>
</organism>
<keyword evidence="3" id="KW-1133">Transmembrane helix</keyword>
<protein>
    <submittedName>
        <fullName evidence="4">CSON000073 protein</fullName>
    </submittedName>
</protein>
<sequence>MTVARFNARGRTRLLLFLAVVCCGLIFVIVFHNNQQENDELRQLELRCQQQLGAIQAQKSRVENSLNAEKLQSDHFTKELEDEKTKVSELTEKLKVTDQKFKSLHQECKFSQTTNEDKQKECEKTRLKQAEEIDAFKEEIKELKHKFETATKEKEKEISTLKFQLEKHENVEGVDESVVAQLKLRNLKLEQELSRAKATCEKYGFQQFESSSTSNAVKSKPLKVINFSDQVSITPNIYRVVNNSTVRSPITNSKYYYSSSVKADHHKFNNNKIRDTTQDNGIINSVENFQIAQQPILGQDDNNDKLYKNKEDEGNVLAQPQLLNKGSTTTTTESPKAGSNKNDETAKLVAPPILQAPTVKESKSSTPVKKERRLPEGVVPVPETSWLNNNKETQDNRYSNVIDENAVGQDLDQKNADNLNFLNANEQENLAHEVPDTDFNIDEKKVNAENPGGMGEDKIDNNAEEDTNMYDTNKDVFNTNNNKDTGVFHNNRKSGNSDTKLRNEVAGDHGKEGDHYADDLHIEGQNEEEGDMGDYDDPNVMKEGPGPAERNK</sequence>
<feature type="region of interest" description="Disordered" evidence="2">
    <location>
        <begin position="313"/>
        <end position="351"/>
    </location>
</feature>
<reference evidence="4" key="1">
    <citation type="submission" date="2018-07" db="EMBL/GenBank/DDBJ databases">
        <authorList>
            <person name="Quirk P.G."/>
            <person name="Krulwich T.A."/>
        </authorList>
    </citation>
    <scope>NUCLEOTIDE SEQUENCE</scope>
</reference>
<evidence type="ECO:0000313" key="4">
    <source>
        <dbReference type="EMBL" id="SSX19923.1"/>
    </source>
</evidence>
<evidence type="ECO:0000256" key="1">
    <source>
        <dbReference type="SAM" id="Coils"/>
    </source>
</evidence>
<keyword evidence="3" id="KW-0812">Transmembrane</keyword>
<feature type="coiled-coil region" evidence="1">
    <location>
        <begin position="34"/>
        <end position="199"/>
    </location>
</feature>
<evidence type="ECO:0000256" key="3">
    <source>
        <dbReference type="SAM" id="Phobius"/>
    </source>
</evidence>
<dbReference type="OMA" id="YDKEPQQ"/>
<evidence type="ECO:0000256" key="2">
    <source>
        <dbReference type="SAM" id="MobiDB-lite"/>
    </source>
</evidence>
<dbReference type="AlphaFoldDB" id="A0A336LT61"/>
<proteinExistence type="predicted"/>
<accession>A0A336LT61</accession>
<dbReference type="VEuPathDB" id="VectorBase:CSON000073"/>